<name>A0A1I0HKK6_9BACT</name>
<dbReference type="EMBL" id="FOHT01000025">
    <property type="protein sequence ID" value="SET84244.1"/>
    <property type="molecule type" value="Genomic_DNA"/>
</dbReference>
<keyword evidence="2" id="KW-0808">Transferase</keyword>
<dbReference type="InterPro" id="IPR014729">
    <property type="entry name" value="Rossmann-like_a/b/a_fold"/>
</dbReference>
<dbReference type="NCBIfam" id="TIGR02199">
    <property type="entry name" value="rfaE_dom_II"/>
    <property type="match status" value="1"/>
</dbReference>
<gene>
    <name evidence="9" type="ORF">SAMN05444285_12539</name>
</gene>
<dbReference type="NCBIfam" id="TIGR00125">
    <property type="entry name" value="cyt_tran_rel"/>
    <property type="match status" value="1"/>
</dbReference>
<evidence type="ECO:0000256" key="1">
    <source>
        <dbReference type="ARBA" id="ARBA00012519"/>
    </source>
</evidence>
<evidence type="ECO:0000313" key="10">
    <source>
        <dbReference type="Proteomes" id="UP000181981"/>
    </source>
</evidence>
<organism evidence="9 10">
    <name type="scientific">Draconibacterium orientale</name>
    <dbReference type="NCBI Taxonomy" id="1168034"/>
    <lineage>
        <taxon>Bacteria</taxon>
        <taxon>Pseudomonadati</taxon>
        <taxon>Bacteroidota</taxon>
        <taxon>Bacteroidia</taxon>
        <taxon>Marinilabiliales</taxon>
        <taxon>Prolixibacteraceae</taxon>
        <taxon>Draconibacterium</taxon>
    </lineage>
</organism>
<sequence length="162" mass="17793">MNLMFKSKIFKDFESFDPLLSIWKGSNNTIVFTNGCFDIIHNGHVDSLHKSAAYGTKLIVGLNSDVSVKLLKGDKRPILNEQARAEVLAAFGCVDAVILFDEETPAEIIAKIIPDVLVKGAQYEIHEIAGHDTVLNNGGKVETLELVEGISTSEIIERIKNL</sequence>
<dbReference type="GO" id="GO:0016773">
    <property type="term" value="F:phosphotransferase activity, alcohol group as acceptor"/>
    <property type="evidence" value="ECO:0007669"/>
    <property type="project" value="InterPro"/>
</dbReference>
<dbReference type="GO" id="GO:0005524">
    <property type="term" value="F:ATP binding"/>
    <property type="evidence" value="ECO:0007669"/>
    <property type="project" value="UniProtKB-KW"/>
</dbReference>
<dbReference type="InterPro" id="IPR004821">
    <property type="entry name" value="Cyt_trans-like"/>
</dbReference>
<keyword evidence="5" id="KW-0067">ATP-binding</keyword>
<dbReference type="InterPro" id="IPR011914">
    <property type="entry name" value="RfaE_dom_II"/>
</dbReference>
<evidence type="ECO:0000256" key="6">
    <source>
        <dbReference type="ARBA" id="ARBA00023277"/>
    </source>
</evidence>
<dbReference type="Pfam" id="PF01467">
    <property type="entry name" value="CTP_transf_like"/>
    <property type="match status" value="1"/>
</dbReference>
<keyword evidence="3" id="KW-0548">Nucleotidyltransferase</keyword>
<dbReference type="SUPFAM" id="SSF52374">
    <property type="entry name" value="Nucleotidylyl transferase"/>
    <property type="match status" value="1"/>
</dbReference>
<dbReference type="GO" id="GO:0005975">
    <property type="term" value="P:carbohydrate metabolic process"/>
    <property type="evidence" value="ECO:0007669"/>
    <property type="project" value="InterPro"/>
</dbReference>
<dbReference type="PANTHER" id="PTHR43793">
    <property type="entry name" value="FAD SYNTHASE"/>
    <property type="match status" value="1"/>
</dbReference>
<dbReference type="Proteomes" id="UP000181981">
    <property type="component" value="Unassembled WGS sequence"/>
</dbReference>
<dbReference type="InterPro" id="IPR050385">
    <property type="entry name" value="Archaeal_FAD_synthase"/>
</dbReference>
<evidence type="ECO:0000259" key="8">
    <source>
        <dbReference type="Pfam" id="PF01467"/>
    </source>
</evidence>
<keyword evidence="4" id="KW-0547">Nucleotide-binding</keyword>
<dbReference type="Gene3D" id="3.40.50.620">
    <property type="entry name" value="HUPs"/>
    <property type="match status" value="1"/>
</dbReference>
<comment type="catalytic activity">
    <reaction evidence="7">
        <text>D-glycero-beta-D-manno-heptose 1-phosphate + ATP + H(+) = ADP-D-glycero-beta-D-manno-heptose + diphosphate</text>
        <dbReference type="Rhea" id="RHEA:27465"/>
        <dbReference type="ChEBI" id="CHEBI:15378"/>
        <dbReference type="ChEBI" id="CHEBI:30616"/>
        <dbReference type="ChEBI" id="CHEBI:33019"/>
        <dbReference type="ChEBI" id="CHEBI:59967"/>
        <dbReference type="ChEBI" id="CHEBI:61593"/>
        <dbReference type="EC" id="2.7.7.70"/>
    </reaction>
</comment>
<dbReference type="EC" id="2.7.7.70" evidence="1"/>
<reference evidence="9 10" key="1">
    <citation type="submission" date="2016-10" db="EMBL/GenBank/DDBJ databases">
        <authorList>
            <person name="de Groot N.N."/>
        </authorList>
    </citation>
    <scope>NUCLEOTIDE SEQUENCE [LARGE SCALE GENOMIC DNA]</scope>
    <source>
        <strain evidence="9 10">DSM 25947</strain>
    </source>
</reference>
<dbReference type="GO" id="GO:0016779">
    <property type="term" value="F:nucleotidyltransferase activity"/>
    <property type="evidence" value="ECO:0007669"/>
    <property type="project" value="UniProtKB-KW"/>
</dbReference>
<dbReference type="PANTHER" id="PTHR43793:SF2">
    <property type="entry name" value="BIFUNCTIONAL PROTEIN HLDE"/>
    <property type="match status" value="1"/>
</dbReference>
<dbReference type="AlphaFoldDB" id="A0A1I0HKK6"/>
<evidence type="ECO:0000256" key="7">
    <source>
        <dbReference type="ARBA" id="ARBA00047428"/>
    </source>
</evidence>
<feature type="domain" description="Cytidyltransferase-like" evidence="8">
    <location>
        <begin position="32"/>
        <end position="158"/>
    </location>
</feature>
<evidence type="ECO:0000313" key="9">
    <source>
        <dbReference type="EMBL" id="SET84244.1"/>
    </source>
</evidence>
<evidence type="ECO:0000256" key="5">
    <source>
        <dbReference type="ARBA" id="ARBA00022840"/>
    </source>
</evidence>
<evidence type="ECO:0000256" key="2">
    <source>
        <dbReference type="ARBA" id="ARBA00022679"/>
    </source>
</evidence>
<accession>A0A1I0HKK6</accession>
<protein>
    <recommendedName>
        <fullName evidence="1">D-glycero-beta-D-manno-heptose 1-phosphate adenylyltransferase</fullName>
        <ecNumber evidence="1">2.7.7.70</ecNumber>
    </recommendedName>
</protein>
<proteinExistence type="predicted"/>
<keyword evidence="6" id="KW-0119">Carbohydrate metabolism</keyword>
<evidence type="ECO:0000256" key="3">
    <source>
        <dbReference type="ARBA" id="ARBA00022695"/>
    </source>
</evidence>
<evidence type="ECO:0000256" key="4">
    <source>
        <dbReference type="ARBA" id="ARBA00022741"/>
    </source>
</evidence>
<dbReference type="OrthoDB" id="9795543at2"/>